<evidence type="ECO:0000313" key="2">
    <source>
        <dbReference type="Proteomes" id="UP000730482"/>
    </source>
</evidence>
<protein>
    <submittedName>
        <fullName evidence="1">Replication-relaxation family protein</fullName>
    </submittedName>
</protein>
<name>A0ABS5KMZ1_9ACTN</name>
<dbReference type="EMBL" id="JAAFYZ010000028">
    <property type="protein sequence ID" value="MBS2547422.1"/>
    <property type="molecule type" value="Genomic_DNA"/>
</dbReference>
<evidence type="ECO:0000313" key="1">
    <source>
        <dbReference type="EMBL" id="MBS2547422.1"/>
    </source>
</evidence>
<comment type="caution">
    <text evidence="1">The sequence shown here is derived from an EMBL/GenBank/DDBJ whole genome shotgun (WGS) entry which is preliminary data.</text>
</comment>
<keyword evidence="2" id="KW-1185">Reference proteome</keyword>
<organism evidence="1 2">
    <name type="scientific">Catenulispora pinistramenti</name>
    <dbReference type="NCBI Taxonomy" id="2705254"/>
    <lineage>
        <taxon>Bacteria</taxon>
        <taxon>Bacillati</taxon>
        <taxon>Actinomycetota</taxon>
        <taxon>Actinomycetes</taxon>
        <taxon>Catenulisporales</taxon>
        <taxon>Catenulisporaceae</taxon>
        <taxon>Catenulispora</taxon>
    </lineage>
</organism>
<sequence>MSFSKAAKTRAQPARTASHAAADLITSRDARMLRLIAEHRVLTSGQITSALFTDNTRARKRISTMRDAGLIETFRPPAAGSSQLHCVATAKALKLLGLPARSAVPAGIGQAAIAAALRQDLDHLRGVNELFCRLLAHGHVRGSGAALEDWRSEWSTAQLFPGRVRPDGFGRWRDGEAWCEFFLEYDTGTEPLHRLCTKWLGYDNLMQAADTCSPVLFWLRSPGREQHLHELFAESSTGVPAATAVGDPQTADIAGAVWRPTFAERRFTLAGLGKAACDHLGVPQRPNVL</sequence>
<gene>
    <name evidence="1" type="ORF">KGQ19_11120</name>
</gene>
<dbReference type="Pfam" id="PF13814">
    <property type="entry name" value="Replic_Relax"/>
    <property type="match status" value="1"/>
</dbReference>
<dbReference type="Proteomes" id="UP000730482">
    <property type="component" value="Unassembled WGS sequence"/>
</dbReference>
<reference evidence="1 2" key="1">
    <citation type="submission" date="2020-02" db="EMBL/GenBank/DDBJ databases">
        <title>Acidophilic actinobacteria isolated from forest soil.</title>
        <authorList>
            <person name="Golinska P."/>
        </authorList>
    </citation>
    <scope>NUCLEOTIDE SEQUENCE [LARGE SCALE GENOMIC DNA]</scope>
    <source>
        <strain evidence="1 2">NL8</strain>
    </source>
</reference>
<dbReference type="InterPro" id="IPR025855">
    <property type="entry name" value="Replic_Relax"/>
</dbReference>
<dbReference type="RefSeq" id="WP_212009015.1">
    <property type="nucleotide sequence ID" value="NZ_JAAFYZ010000028.1"/>
</dbReference>
<proteinExistence type="predicted"/>
<accession>A0ABS5KMZ1</accession>